<accession>A0A977WLQ2</accession>
<dbReference type="EMBL" id="OP313011">
    <property type="protein sequence ID" value="UXL90869.1"/>
    <property type="molecule type" value="Viral_cRNA"/>
</dbReference>
<organism evidence="1">
    <name type="scientific">Alxa tick rhabdovirus</name>
    <dbReference type="NCBI Taxonomy" id="2977131"/>
    <lineage>
        <taxon>Viruses</taxon>
        <taxon>Riboviria</taxon>
        <taxon>Orthornavirae</taxon>
        <taxon>Negarnaviricota</taxon>
        <taxon>Haploviricotina</taxon>
        <taxon>Monjiviricetes</taxon>
        <taxon>Mononegavirales</taxon>
        <taxon>Rhabdoviridae</taxon>
        <taxon>Alpharhabdovirinae</taxon>
        <taxon>Lostrhavirus</taxon>
        <taxon>Lostrhavirus alxa</taxon>
    </lineage>
</organism>
<sequence>MALVKYIKKKLGKKEGDLDSLQITTRSSQLMPHPVLEGAVASAPPEEKVTSWLSFEMDIKVDLVLDPGETELWKMMTPLINMQLDYRGDLRHKNLWLGLFIITASGLHRCPVDKENRVYSIRIRRGIKVGFSGQRAYETEKVIQWNQSMNYLADGLHSNWTVRGVLIRTLVNYPPYIIKSGQEQYLQSIGVNCSAGEEGELIFIH</sequence>
<reference evidence="1" key="1">
    <citation type="submission" date="2022-08" db="EMBL/GenBank/DDBJ databases">
        <title>Metatranscriptomics reveals the diversity of tick virome in northwest China.</title>
        <authorList>
            <person name="Kong Y."/>
            <person name="Li Y."/>
            <person name="Zhang G."/>
            <person name="Jiang L."/>
            <person name="Wang P."/>
            <person name="Zhang S."/>
            <person name="Zheng X."/>
        </authorList>
    </citation>
    <scope>NUCLEOTIDE SEQUENCE</scope>
    <source>
        <strain evidence="1">ZQ16-17</strain>
    </source>
</reference>
<gene>
    <name evidence="1" type="primary">M</name>
</gene>
<protein>
    <submittedName>
        <fullName evidence="1">Matrix protein</fullName>
    </submittedName>
</protein>
<name>A0A977WLQ2_9RHAB</name>
<proteinExistence type="predicted"/>
<evidence type="ECO:0000313" key="1">
    <source>
        <dbReference type="EMBL" id="UXL90869.1"/>
    </source>
</evidence>